<dbReference type="PANTHER" id="PTHR44858">
    <property type="entry name" value="TETRATRICOPEPTIDE REPEAT PROTEIN 6"/>
    <property type="match status" value="1"/>
</dbReference>
<keyword evidence="2 3" id="KW-0802">TPR repeat</keyword>
<dbReference type="SUPFAM" id="SSF48452">
    <property type="entry name" value="TPR-like"/>
    <property type="match status" value="1"/>
</dbReference>
<dbReference type="PANTHER" id="PTHR44858:SF1">
    <property type="entry name" value="UDP-N-ACETYLGLUCOSAMINE--PEPTIDE N-ACETYLGLUCOSAMINYLTRANSFERASE SPINDLY-RELATED"/>
    <property type="match status" value="1"/>
</dbReference>
<evidence type="ECO:0000313" key="4">
    <source>
        <dbReference type="EMBL" id="OKH44968.1"/>
    </source>
</evidence>
<sequence>MKPIHTHDHSAAALNAQGCTLCAQSQFAQALALFDQALALDSTYCTGWNNRANALCGLNRQAEALAAYDKAVALDPQYHQAWFNRGKLLAEIGAYGNAVESYNRAIALQADPVYIHSREDIWVKKQLIATV</sequence>
<reference evidence="4 5" key="1">
    <citation type="submission" date="2016-11" db="EMBL/GenBank/DDBJ databases">
        <title>Draft Genome Sequences of Nine Cyanobacterial Strains from Diverse Habitats.</title>
        <authorList>
            <person name="Zhu T."/>
            <person name="Hou S."/>
            <person name="Lu X."/>
            <person name="Hess W.R."/>
        </authorList>
    </citation>
    <scope>NUCLEOTIDE SEQUENCE [LARGE SCALE GENOMIC DNA]</scope>
    <source>
        <strain evidence="4 5">NIES-30</strain>
    </source>
</reference>
<dbReference type="STRING" id="549789.NIES30_20985"/>
<accession>A0A1U7J033</accession>
<comment type="caution">
    <text evidence="4">The sequence shown here is derived from an EMBL/GenBank/DDBJ whole genome shotgun (WGS) entry which is preliminary data.</text>
</comment>
<dbReference type="Pfam" id="PF13414">
    <property type="entry name" value="TPR_11"/>
    <property type="match status" value="1"/>
</dbReference>
<dbReference type="Gene3D" id="1.25.40.10">
    <property type="entry name" value="Tetratricopeptide repeat domain"/>
    <property type="match status" value="1"/>
</dbReference>
<name>A0A1U7J033_9CYAN</name>
<evidence type="ECO:0000256" key="3">
    <source>
        <dbReference type="PROSITE-ProRule" id="PRU00339"/>
    </source>
</evidence>
<protein>
    <submittedName>
        <fullName evidence="4">Uncharacterized protein</fullName>
    </submittedName>
</protein>
<dbReference type="PROSITE" id="PS50005">
    <property type="entry name" value="TPR"/>
    <property type="match status" value="1"/>
</dbReference>
<dbReference type="EMBL" id="MRCG01000019">
    <property type="protein sequence ID" value="OKH44968.1"/>
    <property type="molecule type" value="Genomic_DNA"/>
</dbReference>
<dbReference type="InterPro" id="IPR019734">
    <property type="entry name" value="TPR_rpt"/>
</dbReference>
<dbReference type="Proteomes" id="UP000185557">
    <property type="component" value="Unassembled WGS sequence"/>
</dbReference>
<dbReference type="SMART" id="SM00028">
    <property type="entry name" value="TPR"/>
    <property type="match status" value="3"/>
</dbReference>
<dbReference type="InterPro" id="IPR050498">
    <property type="entry name" value="Ycf3"/>
</dbReference>
<keyword evidence="1" id="KW-0677">Repeat</keyword>
<evidence type="ECO:0000313" key="5">
    <source>
        <dbReference type="Proteomes" id="UP000185557"/>
    </source>
</evidence>
<feature type="repeat" description="TPR" evidence="3">
    <location>
        <begin position="79"/>
        <end position="112"/>
    </location>
</feature>
<dbReference type="InterPro" id="IPR011990">
    <property type="entry name" value="TPR-like_helical_dom_sf"/>
</dbReference>
<dbReference type="OrthoDB" id="426783at2"/>
<organism evidence="4 5">
    <name type="scientific">Phormidium tenue NIES-30</name>
    <dbReference type="NCBI Taxonomy" id="549789"/>
    <lineage>
        <taxon>Bacteria</taxon>
        <taxon>Bacillati</taxon>
        <taxon>Cyanobacteriota</taxon>
        <taxon>Cyanophyceae</taxon>
        <taxon>Oscillatoriophycideae</taxon>
        <taxon>Oscillatoriales</taxon>
        <taxon>Oscillatoriaceae</taxon>
        <taxon>Phormidium</taxon>
    </lineage>
</organism>
<proteinExistence type="predicted"/>
<dbReference type="RefSeq" id="WP_073610409.1">
    <property type="nucleotide sequence ID" value="NZ_MRCG01000019.1"/>
</dbReference>
<evidence type="ECO:0000256" key="1">
    <source>
        <dbReference type="ARBA" id="ARBA00022737"/>
    </source>
</evidence>
<dbReference type="AlphaFoldDB" id="A0A1U7J033"/>
<gene>
    <name evidence="4" type="ORF">NIES30_20985</name>
</gene>
<evidence type="ECO:0000256" key="2">
    <source>
        <dbReference type="ARBA" id="ARBA00022803"/>
    </source>
</evidence>
<keyword evidence="5" id="KW-1185">Reference proteome</keyword>